<keyword evidence="2" id="KW-1185">Reference proteome</keyword>
<reference evidence="1" key="1">
    <citation type="submission" date="2016-01" db="EMBL/GenBank/DDBJ databases">
        <authorList>
            <person name="Peeters C."/>
        </authorList>
    </citation>
    <scope>NUCLEOTIDE SEQUENCE [LARGE SCALE GENOMIC DNA]</scope>
    <source>
        <strain evidence="1">LMG 29325</strain>
    </source>
</reference>
<dbReference type="EMBL" id="FCOJ02000082">
    <property type="protein sequence ID" value="SAK92814.1"/>
    <property type="molecule type" value="Genomic_DNA"/>
</dbReference>
<proteinExistence type="predicted"/>
<name>A0A158DDX1_9BURK</name>
<dbReference type="AlphaFoldDB" id="A0A158DDX1"/>
<protein>
    <submittedName>
        <fullName evidence="1">Uncharacterized protein</fullName>
    </submittedName>
</protein>
<evidence type="ECO:0000313" key="1">
    <source>
        <dbReference type="EMBL" id="SAK92814.1"/>
    </source>
</evidence>
<accession>A0A158DDX1</accession>
<organism evidence="1 2">
    <name type="scientific">Caballeronia glebae</name>
    <dbReference type="NCBI Taxonomy" id="1777143"/>
    <lineage>
        <taxon>Bacteria</taxon>
        <taxon>Pseudomonadati</taxon>
        <taxon>Pseudomonadota</taxon>
        <taxon>Betaproteobacteria</taxon>
        <taxon>Burkholderiales</taxon>
        <taxon>Burkholderiaceae</taxon>
        <taxon>Caballeronia</taxon>
    </lineage>
</organism>
<sequence length="91" mass="9925">MPLRPIKPSRLELVVIIALAESYGAALYRDARFIPVIDFIADEGAVALVQRVMYGALPDQDNSDDCPPATAEDNARLADLLPEAWISTTLN</sequence>
<evidence type="ECO:0000313" key="2">
    <source>
        <dbReference type="Proteomes" id="UP000054596"/>
    </source>
</evidence>
<gene>
    <name evidence="1" type="ORF">AWB82_06649</name>
</gene>
<dbReference type="Proteomes" id="UP000054596">
    <property type="component" value="Unassembled WGS sequence"/>
</dbReference>
<comment type="caution">
    <text evidence="1">The sequence shown here is derived from an EMBL/GenBank/DDBJ whole genome shotgun (WGS) entry which is preliminary data.</text>
</comment>